<reference evidence="1 2" key="1">
    <citation type="submission" date="2016-10" db="EMBL/GenBank/DDBJ databases">
        <authorList>
            <person name="de Groot N.N."/>
        </authorList>
    </citation>
    <scope>NUCLEOTIDE SEQUENCE [LARGE SCALE GENOMIC DNA]</scope>
    <source>
        <strain evidence="1 2">DSM 18979</strain>
    </source>
</reference>
<dbReference type="EMBL" id="FOHU01000030">
    <property type="protein sequence ID" value="SET77153.1"/>
    <property type="molecule type" value="Genomic_DNA"/>
</dbReference>
<dbReference type="RefSeq" id="WP_280140791.1">
    <property type="nucleotide sequence ID" value="NZ_FOHU01000030.1"/>
</dbReference>
<gene>
    <name evidence="1" type="ORF">SAMN05660297_03452</name>
</gene>
<name>A0A1I0H0E3_9FIRM</name>
<sequence>MAFKKIDVKKIVEDKIKKDKEFPKAYEEVKKEYSTIQQEAKAKK</sequence>
<dbReference type="AlphaFoldDB" id="A0A1I0H0E3"/>
<organism evidence="1 2">
    <name type="scientific">Natronincola peptidivorans</name>
    <dbReference type="NCBI Taxonomy" id="426128"/>
    <lineage>
        <taxon>Bacteria</taxon>
        <taxon>Bacillati</taxon>
        <taxon>Bacillota</taxon>
        <taxon>Clostridia</taxon>
        <taxon>Peptostreptococcales</taxon>
        <taxon>Natronincolaceae</taxon>
        <taxon>Natronincola</taxon>
    </lineage>
</organism>
<protein>
    <submittedName>
        <fullName evidence="1">Uncharacterized protein</fullName>
    </submittedName>
</protein>
<accession>A0A1I0H0E3</accession>
<evidence type="ECO:0000313" key="1">
    <source>
        <dbReference type="EMBL" id="SET77153.1"/>
    </source>
</evidence>
<keyword evidence="2" id="KW-1185">Reference proteome</keyword>
<proteinExistence type="predicted"/>
<evidence type="ECO:0000313" key="2">
    <source>
        <dbReference type="Proteomes" id="UP000199568"/>
    </source>
</evidence>
<dbReference type="Proteomes" id="UP000199568">
    <property type="component" value="Unassembled WGS sequence"/>
</dbReference>